<dbReference type="AlphaFoldDB" id="A0A9D1CZK6"/>
<evidence type="ECO:0000256" key="1">
    <source>
        <dbReference type="ARBA" id="ARBA00004418"/>
    </source>
</evidence>
<protein>
    <submittedName>
        <fullName evidence="7">Aliphatic sulfonate ABC transporter substrate-binding protein</fullName>
    </submittedName>
</protein>
<accession>A0A9D1CZK6</accession>
<comment type="caution">
    <text evidence="7">The sequence shown here is derived from an EMBL/GenBank/DDBJ whole genome shotgun (WGS) entry which is preliminary data.</text>
</comment>
<name>A0A9D1CZK6_9FIRM</name>
<proteinExistence type="inferred from homology"/>
<keyword evidence="4 5" id="KW-0732">Signal</keyword>
<dbReference type="Pfam" id="PF09084">
    <property type="entry name" value="NMT1"/>
    <property type="match status" value="1"/>
</dbReference>
<dbReference type="InterPro" id="IPR010067">
    <property type="entry name" value="ABC_SsuA_sub-bd"/>
</dbReference>
<dbReference type="Gene3D" id="3.40.190.10">
    <property type="entry name" value="Periplasmic binding protein-like II"/>
    <property type="match status" value="2"/>
</dbReference>
<sequence>MNIKRLIASTAVLAMTASLLTGCGSDSNSSAAETTTDSKTVNIAIQPSAAFIPIYIVKEKGWLEEALAEQGVEVTWNSFESGPPMNESLAAGSSDVGFMGDVPSVSAIAAGQQTEFVAIACDAPDSYAMLVAADSDITSPADLKDKTVGTTVGSSGHNLTDKLLKEHGLDINSDIQLANISTGDAATVLSSGEVDAVAIWEPTITRLVDNGTAKIIGEGSDCNMLGVNPIVARTEYAENNPEVIKTIIEQYARGVAELKNLDEETTNAIAEIFALEPEQLMTISEKYQYNVVFSPEDTESLQDTISFLVNIGNLSEEFDISSYVNTEYVDSLDLSDYLG</sequence>
<evidence type="ECO:0000259" key="6">
    <source>
        <dbReference type="SMART" id="SM00062"/>
    </source>
</evidence>
<keyword evidence="3" id="KW-0813">Transport</keyword>
<dbReference type="Proteomes" id="UP000886886">
    <property type="component" value="Unassembled WGS sequence"/>
</dbReference>
<evidence type="ECO:0000313" key="7">
    <source>
        <dbReference type="EMBL" id="HIQ95195.1"/>
    </source>
</evidence>
<dbReference type="GO" id="GO:0016020">
    <property type="term" value="C:membrane"/>
    <property type="evidence" value="ECO:0007669"/>
    <property type="project" value="InterPro"/>
</dbReference>
<dbReference type="GO" id="GO:0042626">
    <property type="term" value="F:ATPase-coupled transmembrane transporter activity"/>
    <property type="evidence" value="ECO:0007669"/>
    <property type="project" value="InterPro"/>
</dbReference>
<dbReference type="InterPro" id="IPR001638">
    <property type="entry name" value="Solute-binding_3/MltF_N"/>
</dbReference>
<feature type="domain" description="Solute-binding protein family 3/N-terminal" evidence="6">
    <location>
        <begin position="40"/>
        <end position="264"/>
    </location>
</feature>
<dbReference type="InterPro" id="IPR015168">
    <property type="entry name" value="SsuA/THI5"/>
</dbReference>
<feature type="chain" id="PRO_5039675347" evidence="5">
    <location>
        <begin position="32"/>
        <end position="339"/>
    </location>
</feature>
<gene>
    <name evidence="7" type="ORF">IAB26_01395</name>
</gene>
<dbReference type="NCBIfam" id="TIGR01728">
    <property type="entry name" value="SsuA_fam"/>
    <property type="match status" value="1"/>
</dbReference>
<evidence type="ECO:0000256" key="2">
    <source>
        <dbReference type="ARBA" id="ARBA00010742"/>
    </source>
</evidence>
<dbReference type="PANTHER" id="PTHR30024:SF42">
    <property type="entry name" value="ALIPHATIC SULFONATES-BINDING PROTEIN-RELATED"/>
    <property type="match status" value="1"/>
</dbReference>
<dbReference type="EMBL" id="DVFT01000019">
    <property type="protein sequence ID" value="HIQ95195.1"/>
    <property type="molecule type" value="Genomic_DNA"/>
</dbReference>
<feature type="signal peptide" evidence="5">
    <location>
        <begin position="1"/>
        <end position="31"/>
    </location>
</feature>
<evidence type="ECO:0000256" key="3">
    <source>
        <dbReference type="ARBA" id="ARBA00022448"/>
    </source>
</evidence>
<evidence type="ECO:0000256" key="5">
    <source>
        <dbReference type="SAM" id="SignalP"/>
    </source>
</evidence>
<reference evidence="7" key="2">
    <citation type="journal article" date="2021" name="PeerJ">
        <title>Extensive microbial diversity within the chicken gut microbiome revealed by metagenomics and culture.</title>
        <authorList>
            <person name="Gilroy R."/>
            <person name="Ravi A."/>
            <person name="Getino M."/>
            <person name="Pursley I."/>
            <person name="Horton D.L."/>
            <person name="Alikhan N.F."/>
            <person name="Baker D."/>
            <person name="Gharbi K."/>
            <person name="Hall N."/>
            <person name="Watson M."/>
            <person name="Adriaenssens E.M."/>
            <person name="Foster-Nyarko E."/>
            <person name="Jarju S."/>
            <person name="Secka A."/>
            <person name="Antonio M."/>
            <person name="Oren A."/>
            <person name="Chaudhuri R.R."/>
            <person name="La Ragione R."/>
            <person name="Hildebrand F."/>
            <person name="Pallen M.J."/>
        </authorList>
    </citation>
    <scope>NUCLEOTIDE SEQUENCE</scope>
    <source>
        <strain evidence="7">ChiSjej3B21-11622</strain>
    </source>
</reference>
<evidence type="ECO:0000313" key="8">
    <source>
        <dbReference type="Proteomes" id="UP000886886"/>
    </source>
</evidence>
<dbReference type="SMART" id="SM00062">
    <property type="entry name" value="PBPb"/>
    <property type="match status" value="1"/>
</dbReference>
<reference evidence="7" key="1">
    <citation type="submission" date="2020-10" db="EMBL/GenBank/DDBJ databases">
        <authorList>
            <person name="Gilroy R."/>
        </authorList>
    </citation>
    <scope>NUCLEOTIDE SEQUENCE</scope>
    <source>
        <strain evidence="7">ChiSjej3B21-11622</strain>
    </source>
</reference>
<dbReference type="SUPFAM" id="SSF53850">
    <property type="entry name" value="Periplasmic binding protein-like II"/>
    <property type="match status" value="1"/>
</dbReference>
<organism evidence="7 8">
    <name type="scientific">Candidatus Limivivens merdigallinarum</name>
    <dbReference type="NCBI Taxonomy" id="2840859"/>
    <lineage>
        <taxon>Bacteria</taxon>
        <taxon>Bacillati</taxon>
        <taxon>Bacillota</taxon>
        <taxon>Clostridia</taxon>
        <taxon>Lachnospirales</taxon>
        <taxon>Lachnospiraceae</taxon>
        <taxon>Lachnospiraceae incertae sedis</taxon>
        <taxon>Candidatus Limivivens</taxon>
    </lineage>
</organism>
<dbReference type="PANTHER" id="PTHR30024">
    <property type="entry name" value="ALIPHATIC SULFONATES-BINDING PROTEIN-RELATED"/>
    <property type="match status" value="1"/>
</dbReference>
<comment type="similarity">
    <text evidence="2">Belongs to the bacterial solute-binding protein SsuA/TauA family.</text>
</comment>
<dbReference type="PROSITE" id="PS51257">
    <property type="entry name" value="PROKAR_LIPOPROTEIN"/>
    <property type="match status" value="1"/>
</dbReference>
<evidence type="ECO:0000256" key="4">
    <source>
        <dbReference type="ARBA" id="ARBA00022729"/>
    </source>
</evidence>
<dbReference type="GO" id="GO:0042597">
    <property type="term" value="C:periplasmic space"/>
    <property type="evidence" value="ECO:0007669"/>
    <property type="project" value="UniProtKB-SubCell"/>
</dbReference>
<comment type="subcellular location">
    <subcellularLocation>
        <location evidence="1">Periplasm</location>
    </subcellularLocation>
</comment>